<gene>
    <name evidence="3" type="ORF">FD46_GL001303</name>
</gene>
<dbReference type="Proteomes" id="UP000051686">
    <property type="component" value="Unassembled WGS sequence"/>
</dbReference>
<dbReference type="EMBL" id="AZEH01000039">
    <property type="protein sequence ID" value="KRL04184.1"/>
    <property type="molecule type" value="Genomic_DNA"/>
</dbReference>
<dbReference type="InterPro" id="IPR048950">
    <property type="entry name" value="Ppx_GppA_C"/>
</dbReference>
<sequence>MSYLAEKLYGIIYMTSRQVNLSIIVLRSLRVIEGATSNFFDNRSYEYKHNIETIATALNGFLRLLKGYGVKNYKFWANQQSLDAISARYLGEQIYIRTSLRVRWLNTSQLTYYKATAIITHLENFKKISATSTFLLSLGSERVSFSHFSKQKFASTWNIDLGTAQVHEVSAALKPETSNPVEVLDDYIGSKLEHLRHVFSGNKEPSSLIIQDAAAINSKYIPAGKSYFTMDSVNFDTVYQKLINSSDQFIMDYFNVDENEVVRIVPYFLLIHKIIKLTNVEKIILTNITVSDGLALERARKVGINKQHLEKIIITAAENIAGRYLTSKSHRENVSKIALHLFDQLKKIHHLGKRERLLLQIACIVDDIGNYINQQGHYRHSAYILEANKLIGLSNEENQIIAEVSRYHSSESPKSQQPHFQKLDPEVQMKVAKLAALLRLADALDDSREEKINKISVSLRGTEMIIFAYSNQNLALENWSFHNKSDLFEKVFGIKPVLKQRRQVK</sequence>
<dbReference type="STRING" id="1423777.FD46_GL001303"/>
<comment type="similarity">
    <text evidence="1">Belongs to the GppA/Ppx family.</text>
</comment>
<name>A0A0R1MJW6_9LACO</name>
<dbReference type="Gene3D" id="1.10.3210.10">
    <property type="entry name" value="Hypothetical protein af1432"/>
    <property type="match status" value="1"/>
</dbReference>
<dbReference type="InterPro" id="IPR050273">
    <property type="entry name" value="GppA/Ppx_hydrolase"/>
</dbReference>
<dbReference type="Pfam" id="PF21447">
    <property type="entry name" value="Ppx-GppA_III"/>
    <property type="match status" value="1"/>
</dbReference>
<evidence type="ECO:0000259" key="2">
    <source>
        <dbReference type="Pfam" id="PF21447"/>
    </source>
</evidence>
<evidence type="ECO:0000313" key="4">
    <source>
        <dbReference type="Proteomes" id="UP000051686"/>
    </source>
</evidence>
<dbReference type="Gene3D" id="3.30.420.150">
    <property type="entry name" value="Exopolyphosphatase. Domain 2"/>
    <property type="match status" value="1"/>
</dbReference>
<protein>
    <submittedName>
        <fullName evidence="3">Exopolyphosphatase</fullName>
    </submittedName>
</protein>
<dbReference type="SUPFAM" id="SSF109604">
    <property type="entry name" value="HD-domain/PDEase-like"/>
    <property type="match status" value="1"/>
</dbReference>
<dbReference type="RefSeq" id="WP_420805344.1">
    <property type="nucleotide sequence ID" value="NZ_AZEH01000039.1"/>
</dbReference>
<organism evidence="3 4">
    <name type="scientific">Liquorilactobacillus oeni DSM 19972</name>
    <dbReference type="NCBI Taxonomy" id="1423777"/>
    <lineage>
        <taxon>Bacteria</taxon>
        <taxon>Bacillati</taxon>
        <taxon>Bacillota</taxon>
        <taxon>Bacilli</taxon>
        <taxon>Lactobacillales</taxon>
        <taxon>Lactobacillaceae</taxon>
        <taxon>Liquorilactobacillus</taxon>
    </lineage>
</organism>
<evidence type="ECO:0000256" key="1">
    <source>
        <dbReference type="ARBA" id="ARBA00007125"/>
    </source>
</evidence>
<dbReference type="AlphaFoldDB" id="A0A0R1MJW6"/>
<dbReference type="GO" id="GO:0016462">
    <property type="term" value="F:pyrophosphatase activity"/>
    <property type="evidence" value="ECO:0007669"/>
    <property type="project" value="TreeGrafter"/>
</dbReference>
<feature type="domain" description="Ppx/GppA phosphatase C-terminal" evidence="2">
    <location>
        <begin position="316"/>
        <end position="462"/>
    </location>
</feature>
<proteinExistence type="inferred from homology"/>
<reference evidence="3 4" key="1">
    <citation type="journal article" date="2015" name="Genome Announc.">
        <title>Expanding the biotechnology potential of lactobacilli through comparative genomics of 213 strains and associated genera.</title>
        <authorList>
            <person name="Sun Z."/>
            <person name="Harris H.M."/>
            <person name="McCann A."/>
            <person name="Guo C."/>
            <person name="Argimon S."/>
            <person name="Zhang W."/>
            <person name="Yang X."/>
            <person name="Jeffery I.B."/>
            <person name="Cooney J.C."/>
            <person name="Kagawa T.F."/>
            <person name="Liu W."/>
            <person name="Song Y."/>
            <person name="Salvetti E."/>
            <person name="Wrobel A."/>
            <person name="Rasinkangas P."/>
            <person name="Parkhill J."/>
            <person name="Rea M.C."/>
            <person name="O'Sullivan O."/>
            <person name="Ritari J."/>
            <person name="Douillard F.P."/>
            <person name="Paul Ross R."/>
            <person name="Yang R."/>
            <person name="Briner A.E."/>
            <person name="Felis G.E."/>
            <person name="de Vos W.M."/>
            <person name="Barrangou R."/>
            <person name="Klaenhammer T.R."/>
            <person name="Caufield P.W."/>
            <person name="Cui Y."/>
            <person name="Zhang H."/>
            <person name="O'Toole P.W."/>
        </authorList>
    </citation>
    <scope>NUCLEOTIDE SEQUENCE [LARGE SCALE GENOMIC DNA]</scope>
    <source>
        <strain evidence="3 4">DSM 19972</strain>
    </source>
</reference>
<dbReference type="PATRIC" id="fig|1423777.3.peg.1348"/>
<accession>A0A0R1MJW6</accession>
<evidence type="ECO:0000313" key="3">
    <source>
        <dbReference type="EMBL" id="KRL04184.1"/>
    </source>
</evidence>
<dbReference type="Gene3D" id="3.30.420.40">
    <property type="match status" value="1"/>
</dbReference>
<keyword evidence="4" id="KW-1185">Reference proteome</keyword>
<comment type="caution">
    <text evidence="3">The sequence shown here is derived from an EMBL/GenBank/DDBJ whole genome shotgun (WGS) entry which is preliminary data.</text>
</comment>
<dbReference type="PANTHER" id="PTHR30005:SF0">
    <property type="entry name" value="RETROGRADE REGULATION PROTEIN 2"/>
    <property type="match status" value="1"/>
</dbReference>
<dbReference type="PANTHER" id="PTHR30005">
    <property type="entry name" value="EXOPOLYPHOSPHATASE"/>
    <property type="match status" value="1"/>
</dbReference>